<evidence type="ECO:0000313" key="2">
    <source>
        <dbReference type="Proteomes" id="UP000821865"/>
    </source>
</evidence>
<dbReference type="Proteomes" id="UP000821865">
    <property type="component" value="Chromosome 5"/>
</dbReference>
<gene>
    <name evidence="1" type="ORF">HPB49_022720</name>
</gene>
<name>A0ACB8CT78_DERSI</name>
<comment type="caution">
    <text evidence="1">The sequence shown here is derived from an EMBL/GenBank/DDBJ whole genome shotgun (WGS) entry which is preliminary data.</text>
</comment>
<protein>
    <submittedName>
        <fullName evidence="1">Uncharacterized protein</fullName>
    </submittedName>
</protein>
<accession>A0ACB8CT78</accession>
<sequence length="586" mass="64694">MRPNIIRWLDLCMPSSSSSCAPCSRRNRSTSAGGIGLPVRALPELSPIFHHSPGQLQDMSTVAAPKRQKRRKFQSKLSFFGPKSINTSSSPSNMRENLPELSALLTTLPEAAEGERRGDGAGNTTEPPFSGRFSKGELLTTPVPILTDKCKARASSYSPKPSGRNQCEETASDVAENATGFIKEEEVTLDVKPESKALSESDLVVRKVREDLQEKGPAKEDDLCEGLLCPSPAHLLLEGTLTAFLDRWPEFRVVHEVLYSLAYYQDPEDHNCGPSFHVQDGAATGSCLAPSNDSGRQHFVSVDGGPRRARVSPSSTSSCESVMDGEVEEQEKLRMKDGWSQVPSPPLCRSRALQALQKTNAEVPHPAMRHCPLVRRDGVYATDARRRNRAAESQRPINLRECRAREGVSSPCRGPEAARGPAAPRRSASKSKKTKQTAMEEQKPTTKEGAGAQDSARPRQPRTRQHQRSIHHLVLRLRRRRNRARFLRNRRSGQRPQFTSPGGQPSGGRYLELHDLHGHNEQAAAFPCSDVESTWSSHGGSPPKCKLGQPISIIVQMVKKEQRNYTDQETRGRDEHAIGTGRLLLD</sequence>
<dbReference type="EMBL" id="CM023474">
    <property type="protein sequence ID" value="KAH7950346.1"/>
    <property type="molecule type" value="Genomic_DNA"/>
</dbReference>
<proteinExistence type="predicted"/>
<reference evidence="1" key="1">
    <citation type="submission" date="2020-05" db="EMBL/GenBank/DDBJ databases">
        <title>Large-scale comparative analyses of tick genomes elucidate their genetic diversity and vector capacities.</title>
        <authorList>
            <person name="Jia N."/>
            <person name="Wang J."/>
            <person name="Shi W."/>
            <person name="Du L."/>
            <person name="Sun Y."/>
            <person name="Zhan W."/>
            <person name="Jiang J."/>
            <person name="Wang Q."/>
            <person name="Zhang B."/>
            <person name="Ji P."/>
            <person name="Sakyi L.B."/>
            <person name="Cui X."/>
            <person name="Yuan T."/>
            <person name="Jiang B."/>
            <person name="Yang W."/>
            <person name="Lam T.T.-Y."/>
            <person name="Chang Q."/>
            <person name="Ding S."/>
            <person name="Wang X."/>
            <person name="Zhu J."/>
            <person name="Ruan X."/>
            <person name="Zhao L."/>
            <person name="Wei J."/>
            <person name="Que T."/>
            <person name="Du C."/>
            <person name="Cheng J."/>
            <person name="Dai P."/>
            <person name="Han X."/>
            <person name="Huang E."/>
            <person name="Gao Y."/>
            <person name="Liu J."/>
            <person name="Shao H."/>
            <person name="Ye R."/>
            <person name="Li L."/>
            <person name="Wei W."/>
            <person name="Wang X."/>
            <person name="Wang C."/>
            <person name="Yang T."/>
            <person name="Huo Q."/>
            <person name="Li W."/>
            <person name="Guo W."/>
            <person name="Chen H."/>
            <person name="Zhou L."/>
            <person name="Ni X."/>
            <person name="Tian J."/>
            <person name="Zhou Y."/>
            <person name="Sheng Y."/>
            <person name="Liu T."/>
            <person name="Pan Y."/>
            <person name="Xia L."/>
            <person name="Li J."/>
            <person name="Zhao F."/>
            <person name="Cao W."/>
        </authorList>
    </citation>
    <scope>NUCLEOTIDE SEQUENCE</scope>
    <source>
        <strain evidence="1">Dsil-2018</strain>
    </source>
</reference>
<organism evidence="1 2">
    <name type="scientific">Dermacentor silvarum</name>
    <name type="common">Tick</name>
    <dbReference type="NCBI Taxonomy" id="543639"/>
    <lineage>
        <taxon>Eukaryota</taxon>
        <taxon>Metazoa</taxon>
        <taxon>Ecdysozoa</taxon>
        <taxon>Arthropoda</taxon>
        <taxon>Chelicerata</taxon>
        <taxon>Arachnida</taxon>
        <taxon>Acari</taxon>
        <taxon>Parasitiformes</taxon>
        <taxon>Ixodida</taxon>
        <taxon>Ixodoidea</taxon>
        <taxon>Ixodidae</taxon>
        <taxon>Rhipicephalinae</taxon>
        <taxon>Dermacentor</taxon>
    </lineage>
</organism>
<evidence type="ECO:0000313" key="1">
    <source>
        <dbReference type="EMBL" id="KAH7950346.1"/>
    </source>
</evidence>
<keyword evidence="2" id="KW-1185">Reference proteome</keyword>